<dbReference type="Proteomes" id="UP000053477">
    <property type="component" value="Unassembled WGS sequence"/>
</dbReference>
<keyword evidence="2" id="KW-0472">Membrane</keyword>
<reference evidence="4 5" key="1">
    <citation type="submission" date="2015-04" db="EMBL/GenBank/DDBJ databases">
        <title>Complete genome sequence of Schizopora paradoxa KUC8140, a cosmopolitan wood degrader in East Asia.</title>
        <authorList>
            <consortium name="DOE Joint Genome Institute"/>
            <person name="Min B."/>
            <person name="Park H."/>
            <person name="Jang Y."/>
            <person name="Kim J.-J."/>
            <person name="Kim K.H."/>
            <person name="Pangilinan J."/>
            <person name="Lipzen A."/>
            <person name="Riley R."/>
            <person name="Grigoriev I.V."/>
            <person name="Spatafora J.W."/>
            <person name="Choi I.-G."/>
        </authorList>
    </citation>
    <scope>NUCLEOTIDE SEQUENCE [LARGE SCALE GENOMIC DNA]</scope>
    <source>
        <strain evidence="4 5">KUC8140</strain>
    </source>
</reference>
<feature type="region of interest" description="Disordered" evidence="1">
    <location>
        <begin position="154"/>
        <end position="182"/>
    </location>
</feature>
<dbReference type="PANTHER" id="PTHR15715">
    <property type="entry name" value="CENTROSOMAL PROTEIN OF 170 KDA"/>
    <property type="match status" value="1"/>
</dbReference>
<feature type="transmembrane region" description="Helical" evidence="2">
    <location>
        <begin position="727"/>
        <end position="745"/>
    </location>
</feature>
<keyword evidence="2" id="KW-1133">Transmembrane helix</keyword>
<dbReference type="InterPro" id="IPR051176">
    <property type="entry name" value="Cent_Immune-Sig_Mod"/>
</dbReference>
<dbReference type="GO" id="GO:0005737">
    <property type="term" value="C:cytoplasm"/>
    <property type="evidence" value="ECO:0007669"/>
    <property type="project" value="TreeGrafter"/>
</dbReference>
<feature type="region of interest" description="Disordered" evidence="1">
    <location>
        <begin position="617"/>
        <end position="700"/>
    </location>
</feature>
<keyword evidence="2" id="KW-0812">Transmembrane</keyword>
<feature type="region of interest" description="Disordered" evidence="1">
    <location>
        <begin position="356"/>
        <end position="409"/>
    </location>
</feature>
<dbReference type="SMART" id="SM00240">
    <property type="entry name" value="FHA"/>
    <property type="match status" value="1"/>
</dbReference>
<dbReference type="InterPro" id="IPR000253">
    <property type="entry name" value="FHA_dom"/>
</dbReference>
<proteinExistence type="predicted"/>
<evidence type="ECO:0000256" key="1">
    <source>
        <dbReference type="SAM" id="MobiDB-lite"/>
    </source>
</evidence>
<dbReference type="PANTHER" id="PTHR15715:SF37">
    <property type="entry name" value="LD47843P"/>
    <property type="match status" value="1"/>
</dbReference>
<accession>A0A0H2RBY7</accession>
<evidence type="ECO:0000313" key="5">
    <source>
        <dbReference type="Proteomes" id="UP000053477"/>
    </source>
</evidence>
<dbReference type="PROSITE" id="PS50006">
    <property type="entry name" value="FHA_DOMAIN"/>
    <property type="match status" value="1"/>
</dbReference>
<dbReference type="InParanoid" id="A0A0H2RBY7"/>
<feature type="domain" description="FHA" evidence="3">
    <location>
        <begin position="41"/>
        <end position="97"/>
    </location>
</feature>
<feature type="compositionally biased region" description="Low complexity" evidence="1">
    <location>
        <begin position="645"/>
        <end position="656"/>
    </location>
</feature>
<dbReference type="Gene3D" id="2.60.200.20">
    <property type="match status" value="1"/>
</dbReference>
<organism evidence="4 5">
    <name type="scientific">Schizopora paradoxa</name>
    <dbReference type="NCBI Taxonomy" id="27342"/>
    <lineage>
        <taxon>Eukaryota</taxon>
        <taxon>Fungi</taxon>
        <taxon>Dikarya</taxon>
        <taxon>Basidiomycota</taxon>
        <taxon>Agaricomycotina</taxon>
        <taxon>Agaricomycetes</taxon>
        <taxon>Hymenochaetales</taxon>
        <taxon>Schizoporaceae</taxon>
        <taxon>Schizopora</taxon>
    </lineage>
</organism>
<evidence type="ECO:0000259" key="3">
    <source>
        <dbReference type="PROSITE" id="PS50006"/>
    </source>
</evidence>
<dbReference type="EMBL" id="KQ086071">
    <property type="protein sequence ID" value="KLO08962.1"/>
    <property type="molecule type" value="Genomic_DNA"/>
</dbReference>
<feature type="compositionally biased region" description="Basic and acidic residues" evidence="1">
    <location>
        <begin position="398"/>
        <end position="409"/>
    </location>
</feature>
<name>A0A0H2RBY7_9AGAM</name>
<dbReference type="InterPro" id="IPR008984">
    <property type="entry name" value="SMAD_FHA_dom_sf"/>
</dbReference>
<dbReference type="STRING" id="27342.A0A0H2RBY7"/>
<dbReference type="OrthoDB" id="687730at2759"/>
<keyword evidence="5" id="KW-1185">Reference proteome</keyword>
<dbReference type="SUPFAM" id="SSF49879">
    <property type="entry name" value="SMAD/FHA domain"/>
    <property type="match status" value="1"/>
</dbReference>
<sequence>MPAPATTYTPSQAPTFPALYLYPLNDSFIPKQISLTGGQRVKIGRQTNQKTAPAERNGYFDSKVLSRQHAEVWEDGGRIYIKDVKSSNGTFINGDRLSGEGVESEQYELKTDDIVEFGIDIVGEDNKTIIHHKVAARIACVFTAEDAINASREAHNYQQHQQQQSAHPAPSSAAGTLSAAARRPSIQPQANISTGMGGLGAGRQPNRGGLSFDHILTRLQGELAKTRETGAELNSMANSMGEVGDILTGGQPPNLPPYPQQLPPVRAAPQTTKETNEPSISELQDQVAETTAKTSALFDKLHLLETQFSTSGIQELVAQVSALSEMIEERRHAELQHQQHAHDNEDDDNRSIHTITSHELESVPEEDESEAEESEEERSARREELGRPRTPEPTSLGMHDDYDTKDEGDRMMDPVHPPGIPDELTHRITVLTDKLETCMELSQSLQTQHAGTVQQIDDLHTKVKDLEELIHSAQVSRSEQAAEFAKMNDISVLLAQAQEAQEGRTQSMMQEFQKMLSEQAAKQKEEQLALLDQLESTFAAQSKQLVDSTQTSIQSLESRFTSLALQFTTERAKQAGLGHIHIGKSSRSKHGLVTPPSPSSLSDSELYSTDFSKFHNLVAENHGRERRRTQSASPSRRGRRKSSRSRSPATSTTSTTLVDSATGSIADGGSIDSLPSSDSPDKSKFNPRFPPTPAQSMNLEDMSGGRRAAAKARAAEQQLPVVSNTQVAVGVFVLGVAAAAVLWRVKE</sequence>
<feature type="compositionally biased region" description="Basic and acidic residues" evidence="1">
    <location>
        <begin position="377"/>
        <end position="390"/>
    </location>
</feature>
<evidence type="ECO:0000256" key="2">
    <source>
        <dbReference type="SAM" id="Phobius"/>
    </source>
</evidence>
<feature type="compositionally biased region" description="Acidic residues" evidence="1">
    <location>
        <begin position="362"/>
        <end position="376"/>
    </location>
</feature>
<evidence type="ECO:0000313" key="4">
    <source>
        <dbReference type="EMBL" id="KLO08962.1"/>
    </source>
</evidence>
<dbReference type="AlphaFoldDB" id="A0A0H2RBY7"/>
<feature type="compositionally biased region" description="Low complexity" evidence="1">
    <location>
        <begin position="158"/>
        <end position="174"/>
    </location>
</feature>
<feature type="compositionally biased region" description="Basic residues" evidence="1">
    <location>
        <begin position="581"/>
        <end position="590"/>
    </location>
</feature>
<dbReference type="Pfam" id="PF00498">
    <property type="entry name" value="FHA"/>
    <property type="match status" value="1"/>
</dbReference>
<feature type="compositionally biased region" description="Low complexity" evidence="1">
    <location>
        <begin position="667"/>
        <end position="678"/>
    </location>
</feature>
<feature type="region of interest" description="Disordered" evidence="1">
    <location>
        <begin position="579"/>
        <end position="605"/>
    </location>
</feature>
<gene>
    <name evidence="4" type="ORF">SCHPADRAFT_908211</name>
</gene>
<protein>
    <recommendedName>
        <fullName evidence="3">FHA domain-containing protein</fullName>
    </recommendedName>
</protein>